<dbReference type="RefSeq" id="WP_005520858.1">
    <property type="nucleotide sequence ID" value="NZ_CAUOYC010000002.1"/>
</dbReference>
<dbReference type="AlphaFoldDB" id="A0A6H9XC16"/>
<reference evidence="1 2" key="1">
    <citation type="submission" date="2018-06" db="EMBL/GenBank/DDBJ databases">
        <authorList>
            <consortium name="Pathogen Informatics"/>
            <person name="Doyle S."/>
        </authorList>
    </citation>
    <scope>NUCLEOTIDE SEQUENCE [LARGE SCALE GENOMIC DNA]</scope>
    <source>
        <strain evidence="1 2">NCTC10254</strain>
    </source>
</reference>
<accession>A0A6H9XC16</accession>
<evidence type="ECO:0000313" key="2">
    <source>
        <dbReference type="Proteomes" id="UP000249886"/>
    </source>
</evidence>
<proteinExistence type="predicted"/>
<dbReference type="GeneID" id="84574082"/>
<organism evidence="1 2">
    <name type="scientific">Corynebacterium matruchotii</name>
    <dbReference type="NCBI Taxonomy" id="43768"/>
    <lineage>
        <taxon>Bacteria</taxon>
        <taxon>Bacillati</taxon>
        <taxon>Actinomycetota</taxon>
        <taxon>Actinomycetes</taxon>
        <taxon>Mycobacteriales</taxon>
        <taxon>Corynebacteriaceae</taxon>
        <taxon>Corynebacterium</taxon>
    </lineage>
</organism>
<comment type="caution">
    <text evidence="1">The sequence shown here is derived from an EMBL/GenBank/DDBJ whole genome shotgun (WGS) entry which is preliminary data.</text>
</comment>
<name>A0A6H9XC16_9CORY</name>
<dbReference type="EMBL" id="UARK01000023">
    <property type="protein sequence ID" value="SPW30764.1"/>
    <property type="molecule type" value="Genomic_DNA"/>
</dbReference>
<gene>
    <name evidence="1" type="ORF">NCTC10254_01872</name>
</gene>
<dbReference type="Proteomes" id="UP000249886">
    <property type="component" value="Unassembled WGS sequence"/>
</dbReference>
<evidence type="ECO:0000313" key="1">
    <source>
        <dbReference type="EMBL" id="SPW30764.1"/>
    </source>
</evidence>
<protein>
    <submittedName>
        <fullName evidence="1">Uncharacterized protein</fullName>
    </submittedName>
</protein>
<sequence length="253" mass="26337">MSNDLVALGMKFDKWQDAVEAAISTNKLSVTGEVRGGQLIQYADSSGAQINILAVEPFATYAGFDSVAMSFAHVTMLNDVLALCDIIDYNGQAVTSLTCNLAQGPLLVDEPEQRWQQVAITALASAEDLRYYPTVDDYVAETGNQPGFLDSDGISVVADGNGAAHPDAGASFSARVLDADYRTNALTGQRFIHATVDGSFAYDVCLPDSLNITELPKKNSVIAGRAVMVGSLLAPQGCGSGGCGSGSCGCGGH</sequence>